<dbReference type="AlphaFoldDB" id="A0A7Y7PSL9"/>
<name>A0A7Y7PSL9_9BACT</name>
<dbReference type="Proteomes" id="UP000565521">
    <property type="component" value="Unassembled WGS sequence"/>
</dbReference>
<gene>
    <name evidence="1" type="ORF">HW554_18890</name>
</gene>
<reference evidence="1 2" key="1">
    <citation type="submission" date="2020-05" db="EMBL/GenBank/DDBJ databases">
        <title>Hymenobacter terrestris sp. nov. and Hymenobacter lapidiphilus sp. nov., isolated from regoliths in Antarctica.</title>
        <authorList>
            <person name="Sedlacek I."/>
            <person name="Pantucek R."/>
            <person name="Zeman M."/>
            <person name="Holochova P."/>
            <person name="Kralova S."/>
            <person name="Stankova E."/>
            <person name="Sedo O."/>
            <person name="Micenkova L."/>
            <person name="Svec P."/>
            <person name="Gupta V."/>
            <person name="Sood U."/>
            <person name="Korpole U.S."/>
            <person name="Lal R."/>
        </authorList>
    </citation>
    <scope>NUCLEOTIDE SEQUENCE [LARGE SCALE GENOMIC DNA]</scope>
    <source>
        <strain evidence="1 2">P5342</strain>
    </source>
</reference>
<evidence type="ECO:0000313" key="1">
    <source>
        <dbReference type="EMBL" id="NVO33279.1"/>
    </source>
</evidence>
<sequence length="203" mass="22332">MDRYPELTLAVRSALASLGSTPTETLLALYHECFGEACRRRDRMARRLGSWLNTRPVAETTTATLTESSSTLTTSSMPVSENFRFKASYKAHKAIVHAPETRYVDASNLQDADVPTLQAYDRGHMVEPIPGREKQAAAALAELTKAQQPEVAEDQKPELPTLNVNKAELQAIYAAEIGSKPADELTVDQLKDVLTKHRNAPAK</sequence>
<accession>A0A7Y7PSL9</accession>
<proteinExistence type="predicted"/>
<keyword evidence="2" id="KW-1185">Reference proteome</keyword>
<protein>
    <submittedName>
        <fullName evidence="1">Uncharacterized protein</fullName>
    </submittedName>
</protein>
<organism evidence="1 2">
    <name type="scientific">Hymenobacter lapidiphilus</name>
    <dbReference type="NCBI Taxonomy" id="2608003"/>
    <lineage>
        <taxon>Bacteria</taxon>
        <taxon>Pseudomonadati</taxon>
        <taxon>Bacteroidota</taxon>
        <taxon>Cytophagia</taxon>
        <taxon>Cytophagales</taxon>
        <taxon>Hymenobacteraceae</taxon>
        <taxon>Hymenobacter</taxon>
    </lineage>
</organism>
<dbReference type="RefSeq" id="WP_176910088.1">
    <property type="nucleotide sequence ID" value="NZ_JABKAU010000056.1"/>
</dbReference>
<comment type="caution">
    <text evidence="1">The sequence shown here is derived from an EMBL/GenBank/DDBJ whole genome shotgun (WGS) entry which is preliminary data.</text>
</comment>
<evidence type="ECO:0000313" key="2">
    <source>
        <dbReference type="Proteomes" id="UP000565521"/>
    </source>
</evidence>
<dbReference type="EMBL" id="JABKAU010000056">
    <property type="protein sequence ID" value="NVO33279.1"/>
    <property type="molecule type" value="Genomic_DNA"/>
</dbReference>